<dbReference type="EMBL" id="PYUC01000005">
    <property type="protein sequence ID" value="PTB20707.1"/>
    <property type="molecule type" value="Genomic_DNA"/>
</dbReference>
<dbReference type="InterPro" id="IPR001296">
    <property type="entry name" value="Glyco_trans_1"/>
</dbReference>
<accession>A0A2T3XW35</accession>
<dbReference type="RefSeq" id="WP_107151023.1">
    <property type="nucleotide sequence ID" value="NZ_PYUC01000005.1"/>
</dbReference>
<dbReference type="Pfam" id="PF00534">
    <property type="entry name" value="Glycos_transf_1"/>
    <property type="match status" value="1"/>
</dbReference>
<reference evidence="2 3" key="1">
    <citation type="submission" date="2018-03" db="EMBL/GenBank/DDBJ databases">
        <title>Whole genome analyses suggest that Burkholderia sensu lato contains two further novel genera in the rhizoxinica-symbiotica group Mycetohabitans gen. nov., and Trinickia gen. nov.: implications for the evolution of diazotrophy and nodulation in the Burkholderiaceae.</title>
        <authorList>
            <person name="Estrada De Los Santos P."/>
            <person name="Palmer M."/>
            <person name="Chavez-Ramirez B."/>
            <person name="Steenkamp E.T."/>
            <person name="Hirsch A.M."/>
            <person name="Manyaka P."/>
            <person name="Maluk M."/>
            <person name="Lafos M."/>
            <person name="Crook M."/>
            <person name="Gross E."/>
            <person name="Simon M.F."/>
            <person name="Bueno Dos Reis Junior F."/>
            <person name="Poole P.S."/>
            <person name="Venter S.N."/>
            <person name="James E.K."/>
        </authorList>
    </citation>
    <scope>NUCLEOTIDE SEQUENCE [LARGE SCALE GENOMIC DNA]</scope>
    <source>
        <strain evidence="2 3">JPY-366</strain>
    </source>
</reference>
<evidence type="ECO:0000259" key="1">
    <source>
        <dbReference type="Pfam" id="PF00534"/>
    </source>
</evidence>
<dbReference type="Proteomes" id="UP000240638">
    <property type="component" value="Unassembled WGS sequence"/>
</dbReference>
<dbReference type="CDD" id="cd03801">
    <property type="entry name" value="GT4_PimA-like"/>
    <property type="match status" value="1"/>
</dbReference>
<sequence length="778" mass="88100">MNNNVTAWLGQARHPAEDELFALPDAIYFLLKFRPDLPEFSSKTLADRVALYFWWEALAHVVYPDFDWTLRPQDIEHLSQLDDETLISDYGRAIAYWLRNTRESVLDRKQLVLTLSRGVSSDSRDRLVFPRFLEMIVDSRSDLRRAFHMNTISGRLACFAWWQEHGQNEYPKISWSPADTLSDLLRAAPPNDTGELALPRLLHLVREEHHNLRQAFDVSTFTGRLNYLGWWREHSHIVCPGIRWTLSSASQQLPRLDEAGRNYIGLPHARFSDLLRQCEASRRRGAANDQLEDLEASLTWWSGTQKLASPLATITTNILSTRNANELGDGRVAAAQLPEFLVSIWKERGDLRAAFDPTNLAGVASLVNWWQAHGKNEYIALNSVSVIKVDGDDKFIAVAPETPWHELPFGVNIVGFPQGVLGLAEDARMAARALELASIPRVLVNAPMSGPARLDTSVDHLISTDLKYGVSLFCLPPPEMFRLALEGGRSLIERDTYKIGAWPWELPQWPTAFGKLHRFVNEIWAQSKFVQSAFSWQTEAPVYHMPMAVEVPAPVAPVRERFGLPNGKFLFYLMFDGHSWLTRKNPLAGIEAFRKAFGDGATDVSLVVKAMNVQDSDPTWRTVKEWASMDSRIQIISERLSRQDTIDFMASCDAYISLHRSEGFGRIIAEAMLLGQPVVVTNFSGNVDFCDEDTSFLVQGELVPLRAGDYLFYEGQYWCDPDTSIAADQIRTVFEDQKRRDRVSRAGQQRIIQDYSIASVSRAYAQRLSDITGLVEGR</sequence>
<dbReference type="PANTHER" id="PTHR46656:SF3">
    <property type="entry name" value="PUTATIVE-RELATED"/>
    <property type="match status" value="1"/>
</dbReference>
<protein>
    <submittedName>
        <fullName evidence="2">Glycosyl transferase group 3</fullName>
    </submittedName>
</protein>
<feature type="domain" description="Glycosyl transferase family 1" evidence="1">
    <location>
        <begin position="638"/>
        <end position="692"/>
    </location>
</feature>
<dbReference type="Gene3D" id="3.40.50.2000">
    <property type="entry name" value="Glycogen Phosphorylase B"/>
    <property type="match status" value="1"/>
</dbReference>
<evidence type="ECO:0000313" key="2">
    <source>
        <dbReference type="EMBL" id="PTB20707.1"/>
    </source>
</evidence>
<comment type="caution">
    <text evidence="2">The sequence shown here is derived from an EMBL/GenBank/DDBJ whole genome shotgun (WGS) entry which is preliminary data.</text>
</comment>
<gene>
    <name evidence="2" type="ORF">C9I57_12880</name>
</gene>
<dbReference type="SUPFAM" id="SSF53756">
    <property type="entry name" value="UDP-Glycosyltransferase/glycogen phosphorylase"/>
    <property type="match status" value="1"/>
</dbReference>
<proteinExistence type="predicted"/>
<dbReference type="AlphaFoldDB" id="A0A2T3XW35"/>
<name>A0A2T3XW35_9BURK</name>
<evidence type="ECO:0000313" key="3">
    <source>
        <dbReference type="Proteomes" id="UP000240638"/>
    </source>
</evidence>
<organism evidence="2 3">
    <name type="scientific">Trinickia symbiotica</name>
    <dbReference type="NCBI Taxonomy" id="863227"/>
    <lineage>
        <taxon>Bacteria</taxon>
        <taxon>Pseudomonadati</taxon>
        <taxon>Pseudomonadota</taxon>
        <taxon>Betaproteobacteria</taxon>
        <taxon>Burkholderiales</taxon>
        <taxon>Burkholderiaceae</taxon>
        <taxon>Trinickia</taxon>
    </lineage>
</organism>
<dbReference type="GO" id="GO:0016757">
    <property type="term" value="F:glycosyltransferase activity"/>
    <property type="evidence" value="ECO:0007669"/>
    <property type="project" value="InterPro"/>
</dbReference>
<dbReference type="PANTHER" id="PTHR46656">
    <property type="entry name" value="PUTATIVE-RELATED"/>
    <property type="match status" value="1"/>
</dbReference>
<keyword evidence="2" id="KW-0808">Transferase</keyword>